<proteinExistence type="predicted"/>
<reference evidence="1 2" key="1">
    <citation type="submission" date="2019-04" db="EMBL/GenBank/DDBJ databases">
        <title>An improved genome assembly and genetic linkage map for asparagus bean, Vigna unguiculata ssp. sesquipedialis.</title>
        <authorList>
            <person name="Xia Q."/>
            <person name="Zhang R."/>
            <person name="Dong Y."/>
        </authorList>
    </citation>
    <scope>NUCLEOTIDE SEQUENCE [LARGE SCALE GENOMIC DNA]</scope>
    <source>
        <tissue evidence="1">Leaf</tissue>
    </source>
</reference>
<accession>A0A4D6MJF5</accession>
<dbReference type="AlphaFoldDB" id="A0A4D6MJF5"/>
<dbReference type="Proteomes" id="UP000501690">
    <property type="component" value="Linkage Group LG7"/>
</dbReference>
<name>A0A4D6MJF5_VIGUN</name>
<evidence type="ECO:0000313" key="2">
    <source>
        <dbReference type="Proteomes" id="UP000501690"/>
    </source>
</evidence>
<organism evidence="1 2">
    <name type="scientific">Vigna unguiculata</name>
    <name type="common">Cowpea</name>
    <dbReference type="NCBI Taxonomy" id="3917"/>
    <lineage>
        <taxon>Eukaryota</taxon>
        <taxon>Viridiplantae</taxon>
        <taxon>Streptophyta</taxon>
        <taxon>Embryophyta</taxon>
        <taxon>Tracheophyta</taxon>
        <taxon>Spermatophyta</taxon>
        <taxon>Magnoliopsida</taxon>
        <taxon>eudicotyledons</taxon>
        <taxon>Gunneridae</taxon>
        <taxon>Pentapetalae</taxon>
        <taxon>rosids</taxon>
        <taxon>fabids</taxon>
        <taxon>Fabales</taxon>
        <taxon>Fabaceae</taxon>
        <taxon>Papilionoideae</taxon>
        <taxon>50 kb inversion clade</taxon>
        <taxon>NPAAA clade</taxon>
        <taxon>indigoferoid/millettioid clade</taxon>
        <taxon>Phaseoleae</taxon>
        <taxon>Vigna</taxon>
    </lineage>
</organism>
<dbReference type="EMBL" id="CP039351">
    <property type="protein sequence ID" value="QCE00742.1"/>
    <property type="molecule type" value="Genomic_DNA"/>
</dbReference>
<evidence type="ECO:0000313" key="1">
    <source>
        <dbReference type="EMBL" id="QCE00742.1"/>
    </source>
</evidence>
<sequence>MPHHPLEVPLTLQPHLLPPIGDHHKRKTNNTETQKKAPVVAVFVALSSSRRLRCTVFVTPSLSMLSSSRHLGSAIFVVLSPLHRLRRSLCGSLIRNKLVIP</sequence>
<gene>
    <name evidence="1" type="ORF">DEO72_LG7g2032</name>
</gene>
<keyword evidence="2" id="KW-1185">Reference proteome</keyword>
<protein>
    <submittedName>
        <fullName evidence="1">Uncharacterized protein</fullName>
    </submittedName>
</protein>